<keyword evidence="2" id="KW-1185">Reference proteome</keyword>
<protein>
    <submittedName>
        <fullName evidence="1">Uncharacterized protein</fullName>
    </submittedName>
</protein>
<evidence type="ECO:0000313" key="2">
    <source>
        <dbReference type="Proteomes" id="UP001055072"/>
    </source>
</evidence>
<accession>A0ACB8UB97</accession>
<name>A0ACB8UB97_9APHY</name>
<comment type="caution">
    <text evidence="1">The sequence shown here is derived from an EMBL/GenBank/DDBJ whole genome shotgun (WGS) entry which is preliminary data.</text>
</comment>
<reference evidence="1" key="1">
    <citation type="journal article" date="2021" name="Environ. Microbiol.">
        <title>Gene family expansions and transcriptome signatures uncover fungal adaptations to wood decay.</title>
        <authorList>
            <person name="Hage H."/>
            <person name="Miyauchi S."/>
            <person name="Viragh M."/>
            <person name="Drula E."/>
            <person name="Min B."/>
            <person name="Chaduli D."/>
            <person name="Navarro D."/>
            <person name="Favel A."/>
            <person name="Norest M."/>
            <person name="Lesage-Meessen L."/>
            <person name="Balint B."/>
            <person name="Merenyi Z."/>
            <person name="de Eugenio L."/>
            <person name="Morin E."/>
            <person name="Martinez A.T."/>
            <person name="Baldrian P."/>
            <person name="Stursova M."/>
            <person name="Martinez M.J."/>
            <person name="Novotny C."/>
            <person name="Magnuson J.K."/>
            <person name="Spatafora J.W."/>
            <person name="Maurice S."/>
            <person name="Pangilinan J."/>
            <person name="Andreopoulos W."/>
            <person name="LaButti K."/>
            <person name="Hundley H."/>
            <person name="Na H."/>
            <person name="Kuo A."/>
            <person name="Barry K."/>
            <person name="Lipzen A."/>
            <person name="Henrissat B."/>
            <person name="Riley R."/>
            <person name="Ahrendt S."/>
            <person name="Nagy L.G."/>
            <person name="Grigoriev I.V."/>
            <person name="Martin F."/>
            <person name="Rosso M.N."/>
        </authorList>
    </citation>
    <scope>NUCLEOTIDE SEQUENCE</scope>
    <source>
        <strain evidence="1">CBS 384.51</strain>
    </source>
</reference>
<dbReference type="Proteomes" id="UP001055072">
    <property type="component" value="Unassembled WGS sequence"/>
</dbReference>
<organism evidence="1 2">
    <name type="scientific">Irpex rosettiformis</name>
    <dbReference type="NCBI Taxonomy" id="378272"/>
    <lineage>
        <taxon>Eukaryota</taxon>
        <taxon>Fungi</taxon>
        <taxon>Dikarya</taxon>
        <taxon>Basidiomycota</taxon>
        <taxon>Agaricomycotina</taxon>
        <taxon>Agaricomycetes</taxon>
        <taxon>Polyporales</taxon>
        <taxon>Irpicaceae</taxon>
        <taxon>Irpex</taxon>
    </lineage>
</organism>
<evidence type="ECO:0000313" key="1">
    <source>
        <dbReference type="EMBL" id="KAI0091530.1"/>
    </source>
</evidence>
<dbReference type="EMBL" id="MU274905">
    <property type="protein sequence ID" value="KAI0091530.1"/>
    <property type="molecule type" value="Genomic_DNA"/>
</dbReference>
<proteinExistence type="predicted"/>
<sequence length="283" mass="32081">MIRDTCLVAPQHVDDETVLLHMMKDGKFETEVYALVTVLTRDDIPITKLCHVATFGYPQVKSDLITPANGFITGSSGGGLMPNFSVPERPFVRSAVNPLIFLIRYYHDIRHHVTRVTHVFPLSFIQSLVAAFRNTGMHQEVPWSQWGPQSSRCFVDHTTVITGAYGSQILLSDWRMLEFSPQVVSRELMRAGKSSLSRSRRRLRLGRPLRDVELPEGGRIVRRPTVFRKGQVFDQDVVTCMPYRETQLSRVSANPALVFGGEVWVACTTEVSYLTYSSRRCMC</sequence>
<gene>
    <name evidence="1" type="ORF">BDY19DRAFT_630961</name>
</gene>